<dbReference type="AlphaFoldDB" id="A0A939G6H7"/>
<proteinExistence type="predicted"/>
<dbReference type="FunFam" id="1.10.150.120:FF:000003">
    <property type="entry name" value="Carbon monoxide dehydrogenase, small subunit"/>
    <property type="match status" value="1"/>
</dbReference>
<feature type="domain" description="2Fe-2S ferredoxin-type" evidence="6">
    <location>
        <begin position="53"/>
        <end position="129"/>
    </location>
</feature>
<organism evidence="7 8">
    <name type="scientific">Fibrella aquatilis</name>
    <dbReference type="NCBI Taxonomy" id="2817059"/>
    <lineage>
        <taxon>Bacteria</taxon>
        <taxon>Pseudomonadati</taxon>
        <taxon>Bacteroidota</taxon>
        <taxon>Cytophagia</taxon>
        <taxon>Cytophagales</taxon>
        <taxon>Spirosomataceae</taxon>
        <taxon>Fibrella</taxon>
    </lineage>
</organism>
<keyword evidence="5" id="KW-0411">Iron-sulfur</keyword>
<dbReference type="InterPro" id="IPR036010">
    <property type="entry name" value="2Fe-2S_ferredoxin-like_sf"/>
</dbReference>
<evidence type="ECO:0000256" key="5">
    <source>
        <dbReference type="ARBA" id="ARBA00023014"/>
    </source>
</evidence>
<protein>
    <submittedName>
        <fullName evidence="7">(2Fe-2S)-binding protein</fullName>
    </submittedName>
</protein>
<keyword evidence="3" id="KW-0560">Oxidoreductase</keyword>
<reference evidence="7 8" key="1">
    <citation type="submission" date="2021-03" db="EMBL/GenBank/DDBJ databases">
        <title>Fibrella sp. HMF5036 genome sequencing and assembly.</title>
        <authorList>
            <person name="Kang H."/>
            <person name="Kim H."/>
            <person name="Bae S."/>
            <person name="Joh K."/>
        </authorList>
    </citation>
    <scope>NUCLEOTIDE SEQUENCE [LARGE SCALE GENOMIC DNA]</scope>
    <source>
        <strain evidence="7 8">HMF5036</strain>
    </source>
</reference>
<dbReference type="InterPro" id="IPR006058">
    <property type="entry name" value="2Fe2S_fd_BS"/>
</dbReference>
<dbReference type="GO" id="GO:0016903">
    <property type="term" value="F:oxidoreductase activity, acting on the aldehyde or oxo group of donors"/>
    <property type="evidence" value="ECO:0007669"/>
    <property type="project" value="TreeGrafter"/>
</dbReference>
<keyword evidence="8" id="KW-1185">Reference proteome</keyword>
<sequence>MAADKIHIIDGSDRRWFLKQSSALAGLLALPPLVAPTRAMIPAEPAVDATQKQAITLKVNKKTYRLDAEPRETLLDVLRERLDLTGSKKGCDHGQCGACTVHVDGRTANACLLLAVMQQGREITTIEGLAPAGKTNGQEQLHPLQAAFVKHDGLQCGYCTPGQIMSGVAVLRDGHADSPADIREWMSGNICRCGAYAGIVAAIESVKKGDTIG</sequence>
<dbReference type="SUPFAM" id="SSF47741">
    <property type="entry name" value="CO dehydrogenase ISP C-domain like"/>
    <property type="match status" value="1"/>
</dbReference>
<name>A0A939G6H7_9BACT</name>
<evidence type="ECO:0000256" key="4">
    <source>
        <dbReference type="ARBA" id="ARBA00023004"/>
    </source>
</evidence>
<dbReference type="PROSITE" id="PS00197">
    <property type="entry name" value="2FE2S_FER_1"/>
    <property type="match status" value="1"/>
</dbReference>
<dbReference type="Gene3D" id="3.10.20.30">
    <property type="match status" value="1"/>
</dbReference>
<keyword evidence="4" id="KW-0408">Iron</keyword>
<dbReference type="Gene3D" id="1.10.150.120">
    <property type="entry name" value="[2Fe-2S]-binding domain"/>
    <property type="match status" value="1"/>
</dbReference>
<evidence type="ECO:0000256" key="1">
    <source>
        <dbReference type="ARBA" id="ARBA00022714"/>
    </source>
</evidence>
<dbReference type="GO" id="GO:0051537">
    <property type="term" value="F:2 iron, 2 sulfur cluster binding"/>
    <property type="evidence" value="ECO:0007669"/>
    <property type="project" value="UniProtKB-KW"/>
</dbReference>
<dbReference type="Proteomes" id="UP000664795">
    <property type="component" value="Unassembled WGS sequence"/>
</dbReference>
<evidence type="ECO:0000313" key="7">
    <source>
        <dbReference type="EMBL" id="MBO0931514.1"/>
    </source>
</evidence>
<dbReference type="InterPro" id="IPR012675">
    <property type="entry name" value="Beta-grasp_dom_sf"/>
</dbReference>
<dbReference type="InterPro" id="IPR052914">
    <property type="entry name" value="Aldehyde_Oxdr_Iron-Sulfur"/>
</dbReference>
<comment type="caution">
    <text evidence="7">The sequence shown here is derived from an EMBL/GenBank/DDBJ whole genome shotgun (WGS) entry which is preliminary data.</text>
</comment>
<dbReference type="PANTHER" id="PTHR45331">
    <property type="entry name" value="OXIDOREDUCTASE, IRON-SULPHUR BINDING SUBUNIT-RELATED-RELATED"/>
    <property type="match status" value="1"/>
</dbReference>
<dbReference type="InterPro" id="IPR002888">
    <property type="entry name" value="2Fe-2S-bd"/>
</dbReference>
<evidence type="ECO:0000256" key="3">
    <source>
        <dbReference type="ARBA" id="ARBA00023002"/>
    </source>
</evidence>
<keyword evidence="2" id="KW-0479">Metal-binding</keyword>
<dbReference type="InterPro" id="IPR001041">
    <property type="entry name" value="2Fe-2S_ferredoxin-type"/>
</dbReference>
<dbReference type="GO" id="GO:0046872">
    <property type="term" value="F:metal ion binding"/>
    <property type="evidence" value="ECO:0007669"/>
    <property type="project" value="UniProtKB-KW"/>
</dbReference>
<dbReference type="PROSITE" id="PS51085">
    <property type="entry name" value="2FE2S_FER_2"/>
    <property type="match status" value="1"/>
</dbReference>
<evidence type="ECO:0000259" key="6">
    <source>
        <dbReference type="PROSITE" id="PS51085"/>
    </source>
</evidence>
<dbReference type="Pfam" id="PF00111">
    <property type="entry name" value="Fer2"/>
    <property type="match status" value="1"/>
</dbReference>
<evidence type="ECO:0000313" key="8">
    <source>
        <dbReference type="Proteomes" id="UP000664795"/>
    </source>
</evidence>
<gene>
    <name evidence="7" type="ORF">J2I48_10940</name>
</gene>
<dbReference type="FunFam" id="3.10.20.30:FF:000020">
    <property type="entry name" value="Xanthine dehydrogenase iron-sulfur subunit"/>
    <property type="match status" value="1"/>
</dbReference>
<dbReference type="PANTHER" id="PTHR45331:SF2">
    <property type="entry name" value="OXIDOREDUCTASE WITH IRON-SULFUR SUBUNIT"/>
    <property type="match status" value="1"/>
</dbReference>
<dbReference type="SUPFAM" id="SSF54292">
    <property type="entry name" value="2Fe-2S ferredoxin-like"/>
    <property type="match status" value="1"/>
</dbReference>
<dbReference type="PROSITE" id="PS51318">
    <property type="entry name" value="TAT"/>
    <property type="match status" value="1"/>
</dbReference>
<dbReference type="EMBL" id="JAFMYU010000007">
    <property type="protein sequence ID" value="MBO0931514.1"/>
    <property type="molecule type" value="Genomic_DNA"/>
</dbReference>
<dbReference type="InterPro" id="IPR006311">
    <property type="entry name" value="TAT_signal"/>
</dbReference>
<evidence type="ECO:0000256" key="2">
    <source>
        <dbReference type="ARBA" id="ARBA00022723"/>
    </source>
</evidence>
<dbReference type="Pfam" id="PF01799">
    <property type="entry name" value="Fer2_2"/>
    <property type="match status" value="1"/>
</dbReference>
<dbReference type="InterPro" id="IPR036884">
    <property type="entry name" value="2Fe-2S-bd_dom_sf"/>
</dbReference>
<keyword evidence="1" id="KW-0001">2Fe-2S</keyword>
<dbReference type="CDD" id="cd00207">
    <property type="entry name" value="fer2"/>
    <property type="match status" value="1"/>
</dbReference>
<accession>A0A939G6H7</accession>